<dbReference type="InterPro" id="IPR037239">
    <property type="entry name" value="OSBP_sf"/>
</dbReference>
<reference evidence="1" key="1">
    <citation type="submission" date="2014-09" db="EMBL/GenBank/DDBJ databases">
        <authorList>
            <person name="Magalhaes I.L.F."/>
            <person name="Oliveira U."/>
            <person name="Santos F.R."/>
            <person name="Vidigal T.H.D.A."/>
            <person name="Brescovit A.D."/>
            <person name="Santos A.J."/>
        </authorList>
    </citation>
    <scope>NUCLEOTIDE SEQUENCE</scope>
    <source>
        <tissue evidence="1">Shoot tissue taken approximately 20 cm above the soil surface</tissue>
    </source>
</reference>
<accession>A0A0A9EUK7</accession>
<dbReference type="AlphaFoldDB" id="A0A0A9EUK7"/>
<organism evidence="1">
    <name type="scientific">Arundo donax</name>
    <name type="common">Giant reed</name>
    <name type="synonym">Donax arundinaceus</name>
    <dbReference type="NCBI Taxonomy" id="35708"/>
    <lineage>
        <taxon>Eukaryota</taxon>
        <taxon>Viridiplantae</taxon>
        <taxon>Streptophyta</taxon>
        <taxon>Embryophyta</taxon>
        <taxon>Tracheophyta</taxon>
        <taxon>Spermatophyta</taxon>
        <taxon>Magnoliopsida</taxon>
        <taxon>Liliopsida</taxon>
        <taxon>Poales</taxon>
        <taxon>Poaceae</taxon>
        <taxon>PACMAD clade</taxon>
        <taxon>Arundinoideae</taxon>
        <taxon>Arundineae</taxon>
        <taxon>Arundo</taxon>
    </lineage>
</organism>
<sequence length="53" mass="6292">MQESGWKPRWFAKDKATDTYRYIGGYWESREKSSWEGCPDIFGQIPNDLMITD</sequence>
<dbReference type="SUPFAM" id="SSF144000">
    <property type="entry name" value="Oxysterol-binding protein-like"/>
    <property type="match status" value="1"/>
</dbReference>
<dbReference type="EMBL" id="GBRH01193461">
    <property type="protein sequence ID" value="JAE04435.1"/>
    <property type="molecule type" value="Transcribed_RNA"/>
</dbReference>
<evidence type="ECO:0000313" key="1">
    <source>
        <dbReference type="EMBL" id="JAE04435.1"/>
    </source>
</evidence>
<proteinExistence type="predicted"/>
<protein>
    <submittedName>
        <fullName evidence="1">Uncharacterized protein</fullName>
    </submittedName>
</protein>
<reference evidence="1" key="2">
    <citation type="journal article" date="2015" name="Data Brief">
        <title>Shoot transcriptome of the giant reed, Arundo donax.</title>
        <authorList>
            <person name="Barrero R.A."/>
            <person name="Guerrero F.D."/>
            <person name="Moolhuijzen P."/>
            <person name="Goolsby J.A."/>
            <person name="Tidwell J."/>
            <person name="Bellgard S.E."/>
            <person name="Bellgard M.I."/>
        </authorList>
    </citation>
    <scope>NUCLEOTIDE SEQUENCE</scope>
    <source>
        <tissue evidence="1">Shoot tissue taken approximately 20 cm above the soil surface</tissue>
    </source>
</reference>
<name>A0A0A9EUK7_ARUDO</name>